<proteinExistence type="predicted"/>
<accession>A0A420VEF0</accession>
<gene>
    <name evidence="2" type="ORF">Cdeb_01204</name>
</gene>
<dbReference type="EMBL" id="AZRV01000035">
    <property type="protein sequence ID" value="RKO61733.1"/>
    <property type="molecule type" value="Genomic_DNA"/>
</dbReference>
<sequence length="214" mass="24824">MMMGKLVKEQDVLWDHVIELIRKKSSKQASALFKNLITQTISVTKMPGEFLYDETFDLSSDEKIDPIRKSGKKLIETSLNIGDPSEVYNSFVEFLENLSKVIVTNDRQEILAKAFVEQMKKGTGQFSEPTSKAFVEPIDYSTLEAAEIVGVSDQTIRRWCEKGKFPEAKRTESGHWRIPKKYFKISLEDARKRRKFEQRLNEYNAKHGEDYEDE</sequence>
<protein>
    <submittedName>
        <fullName evidence="2">Putative site-specific integrase-resolvase</fullName>
    </submittedName>
</protein>
<dbReference type="InterPro" id="IPR009061">
    <property type="entry name" value="DNA-bd_dom_put_sf"/>
</dbReference>
<dbReference type="SUPFAM" id="SSF46955">
    <property type="entry name" value="Putative DNA-binding domain"/>
    <property type="match status" value="1"/>
</dbReference>
<dbReference type="Proteomes" id="UP000286235">
    <property type="component" value="Unassembled WGS sequence"/>
</dbReference>
<organism evidence="2 3">
    <name type="scientific">Caldibacillus debilis GB1</name>
    <dbReference type="NCBI Taxonomy" id="1339248"/>
    <lineage>
        <taxon>Bacteria</taxon>
        <taxon>Bacillati</taxon>
        <taxon>Bacillota</taxon>
        <taxon>Bacilli</taxon>
        <taxon>Bacillales</taxon>
        <taxon>Bacillaceae</taxon>
        <taxon>Caldibacillus</taxon>
    </lineage>
</organism>
<dbReference type="Gene3D" id="1.10.1660.10">
    <property type="match status" value="1"/>
</dbReference>
<reference evidence="2 3" key="1">
    <citation type="submission" date="2013-12" db="EMBL/GenBank/DDBJ databases">
        <title>Genome and proteome characterization of Caldibacillus debilis GB1 derived from a cellulolytic aero-tolerant co-culture.</title>
        <authorList>
            <person name="Wushke S.T."/>
            <person name="Zhang X."/>
            <person name="Fristensky B."/>
            <person name="Wilkins J.A."/>
            <person name="Levin D.B."/>
            <person name="Sparling R."/>
        </authorList>
    </citation>
    <scope>NUCLEOTIDE SEQUENCE [LARGE SCALE GENOMIC DNA]</scope>
    <source>
        <strain evidence="2 3">GB1</strain>
    </source>
</reference>
<evidence type="ECO:0000259" key="1">
    <source>
        <dbReference type="Pfam" id="PF12728"/>
    </source>
</evidence>
<dbReference type="AlphaFoldDB" id="A0A420VEF0"/>
<name>A0A420VEF0_9BACI</name>
<comment type="caution">
    <text evidence="2">The sequence shown here is derived from an EMBL/GenBank/DDBJ whole genome shotgun (WGS) entry which is preliminary data.</text>
</comment>
<feature type="domain" description="Helix-turn-helix" evidence="1">
    <location>
        <begin position="140"/>
        <end position="183"/>
    </location>
</feature>
<evidence type="ECO:0000313" key="3">
    <source>
        <dbReference type="Proteomes" id="UP000286235"/>
    </source>
</evidence>
<dbReference type="CDD" id="cd04762">
    <property type="entry name" value="HTH_MerR-trunc"/>
    <property type="match status" value="1"/>
</dbReference>
<evidence type="ECO:0000313" key="2">
    <source>
        <dbReference type="EMBL" id="RKO61733.1"/>
    </source>
</evidence>
<dbReference type="Pfam" id="PF12728">
    <property type="entry name" value="HTH_17"/>
    <property type="match status" value="1"/>
</dbReference>
<dbReference type="InterPro" id="IPR041657">
    <property type="entry name" value="HTH_17"/>
</dbReference>
<keyword evidence="3" id="KW-1185">Reference proteome</keyword>